<dbReference type="Gene3D" id="1.25.40.10">
    <property type="entry name" value="Tetratricopeptide repeat domain"/>
    <property type="match status" value="1"/>
</dbReference>
<gene>
    <name evidence="5" type="ORF">ACFY35_14320</name>
</gene>
<comment type="caution">
    <text evidence="5">The sequence shown here is derived from an EMBL/GenBank/DDBJ whole genome shotgun (WGS) entry which is preliminary data.</text>
</comment>
<dbReference type="Pfam" id="PF00196">
    <property type="entry name" value="GerE"/>
    <property type="match status" value="1"/>
</dbReference>
<evidence type="ECO:0000313" key="6">
    <source>
        <dbReference type="Proteomes" id="UP001602245"/>
    </source>
</evidence>
<sequence length="544" mass="58160">MDVAAALGRAREQYRRHAWADAMDAFQAADRVAPLSIEDLELFAESAHILGRGAEAVELLQRVYETRVRAGATGRAVRTAFSLWHALVAKGEFARAGGWIARARRLAESEPDCAELAYLLIPDAERQVGEGRFDDAFATAARMVEPAGRIDDRDLIAIAVHLQGRARIKQGRPADGLALLDEALVEVTAGATSAAVTSWIYCSVIDACHELHELRRAREWAVALNAWCDARPQYTGAFSAVCRIHRAELLVLTGSWPDAVREARLACDQLTRGYGEAMAGAAFYQLAEVWRLRGDLTAAAGAYDRAARYGGPAQPGLALLWLGQGRVDVSAAAIRRALAETAHPLERCRILPAYVEIMLAADDLGAAGSGADALDEIAVQYGTTALRAWSDQARGAVELARDAPGAALPALRRAWRQWCEVDVPYEAARTRVLIGLACRALGDEGSAGLELDAARRAFAELGAGPDAERVRALTGGAGPAAAGLSPRELDVLRLVAAGKSNRAIAVELVISERTVERHVSNIFGKLGVASRTAAAGYAFVHGIR</sequence>
<keyword evidence="1" id="KW-0805">Transcription regulation</keyword>
<dbReference type="SUPFAM" id="SSF46894">
    <property type="entry name" value="C-terminal effector domain of the bipartite response regulators"/>
    <property type="match status" value="1"/>
</dbReference>
<protein>
    <submittedName>
        <fullName evidence="5">LuxR C-terminal-related transcriptional regulator</fullName>
    </submittedName>
</protein>
<dbReference type="EMBL" id="JBIAZU010000002">
    <property type="protein sequence ID" value="MFF5290617.1"/>
    <property type="molecule type" value="Genomic_DNA"/>
</dbReference>
<dbReference type="InterPro" id="IPR016032">
    <property type="entry name" value="Sig_transdc_resp-reg_C-effctor"/>
</dbReference>
<dbReference type="Gene3D" id="1.10.10.10">
    <property type="entry name" value="Winged helix-like DNA-binding domain superfamily/Winged helix DNA-binding domain"/>
    <property type="match status" value="1"/>
</dbReference>
<organism evidence="5 6">
    <name type="scientific">Paractinoplanes globisporus</name>
    <dbReference type="NCBI Taxonomy" id="113565"/>
    <lineage>
        <taxon>Bacteria</taxon>
        <taxon>Bacillati</taxon>
        <taxon>Actinomycetota</taxon>
        <taxon>Actinomycetes</taxon>
        <taxon>Micromonosporales</taxon>
        <taxon>Micromonosporaceae</taxon>
        <taxon>Paractinoplanes</taxon>
    </lineage>
</organism>
<evidence type="ECO:0000256" key="1">
    <source>
        <dbReference type="ARBA" id="ARBA00023015"/>
    </source>
</evidence>
<dbReference type="InterPro" id="IPR011990">
    <property type="entry name" value="TPR-like_helical_dom_sf"/>
</dbReference>
<dbReference type="SMART" id="SM00421">
    <property type="entry name" value="HTH_LUXR"/>
    <property type="match status" value="1"/>
</dbReference>
<dbReference type="Proteomes" id="UP001602245">
    <property type="component" value="Unassembled WGS sequence"/>
</dbReference>
<dbReference type="PANTHER" id="PTHR44688">
    <property type="entry name" value="DNA-BINDING TRANSCRIPTIONAL ACTIVATOR DEVR_DOSR"/>
    <property type="match status" value="1"/>
</dbReference>
<dbReference type="PANTHER" id="PTHR44688:SF16">
    <property type="entry name" value="DNA-BINDING TRANSCRIPTIONAL ACTIVATOR DEVR_DOSR"/>
    <property type="match status" value="1"/>
</dbReference>
<evidence type="ECO:0000256" key="2">
    <source>
        <dbReference type="ARBA" id="ARBA00023125"/>
    </source>
</evidence>
<keyword evidence="6" id="KW-1185">Reference proteome</keyword>
<reference evidence="5 6" key="1">
    <citation type="submission" date="2024-10" db="EMBL/GenBank/DDBJ databases">
        <title>The Natural Products Discovery Center: Release of the First 8490 Sequenced Strains for Exploring Actinobacteria Biosynthetic Diversity.</title>
        <authorList>
            <person name="Kalkreuter E."/>
            <person name="Kautsar S.A."/>
            <person name="Yang D."/>
            <person name="Bader C.D."/>
            <person name="Teijaro C.N."/>
            <person name="Fluegel L."/>
            <person name="Davis C.M."/>
            <person name="Simpson J.R."/>
            <person name="Lauterbach L."/>
            <person name="Steele A.D."/>
            <person name="Gui C."/>
            <person name="Meng S."/>
            <person name="Li G."/>
            <person name="Viehrig K."/>
            <person name="Ye F."/>
            <person name="Su P."/>
            <person name="Kiefer A.F."/>
            <person name="Nichols A."/>
            <person name="Cepeda A.J."/>
            <person name="Yan W."/>
            <person name="Fan B."/>
            <person name="Jiang Y."/>
            <person name="Adhikari A."/>
            <person name="Zheng C.-J."/>
            <person name="Schuster L."/>
            <person name="Cowan T.M."/>
            <person name="Smanski M.J."/>
            <person name="Chevrette M.G."/>
            <person name="De Carvalho L.P.S."/>
            <person name="Shen B."/>
        </authorList>
    </citation>
    <scope>NUCLEOTIDE SEQUENCE [LARGE SCALE GENOMIC DNA]</scope>
    <source>
        <strain evidence="5 6">NPDC000087</strain>
    </source>
</reference>
<dbReference type="PROSITE" id="PS50043">
    <property type="entry name" value="HTH_LUXR_2"/>
    <property type="match status" value="1"/>
</dbReference>
<dbReference type="RefSeq" id="WP_245577114.1">
    <property type="nucleotide sequence ID" value="NZ_JBIAZU010000002.1"/>
</dbReference>
<evidence type="ECO:0000259" key="4">
    <source>
        <dbReference type="PROSITE" id="PS50043"/>
    </source>
</evidence>
<evidence type="ECO:0000313" key="5">
    <source>
        <dbReference type="EMBL" id="MFF5290617.1"/>
    </source>
</evidence>
<dbReference type="InterPro" id="IPR000792">
    <property type="entry name" value="Tscrpt_reg_LuxR_C"/>
</dbReference>
<accession>A0ABW6WBB7</accession>
<evidence type="ECO:0000256" key="3">
    <source>
        <dbReference type="ARBA" id="ARBA00023163"/>
    </source>
</evidence>
<dbReference type="PRINTS" id="PR00038">
    <property type="entry name" value="HTHLUXR"/>
</dbReference>
<feature type="domain" description="HTH luxR-type" evidence="4">
    <location>
        <begin position="477"/>
        <end position="542"/>
    </location>
</feature>
<dbReference type="SUPFAM" id="SSF48452">
    <property type="entry name" value="TPR-like"/>
    <property type="match status" value="1"/>
</dbReference>
<keyword evidence="2" id="KW-0238">DNA-binding</keyword>
<proteinExistence type="predicted"/>
<dbReference type="InterPro" id="IPR036388">
    <property type="entry name" value="WH-like_DNA-bd_sf"/>
</dbReference>
<dbReference type="PROSITE" id="PS00622">
    <property type="entry name" value="HTH_LUXR_1"/>
    <property type="match status" value="1"/>
</dbReference>
<name>A0ABW6WBB7_9ACTN</name>
<dbReference type="CDD" id="cd06170">
    <property type="entry name" value="LuxR_C_like"/>
    <property type="match status" value="1"/>
</dbReference>
<keyword evidence="3" id="KW-0804">Transcription</keyword>